<dbReference type="InterPro" id="IPR003660">
    <property type="entry name" value="HAMP_dom"/>
</dbReference>
<dbReference type="PROSITE" id="PS50885">
    <property type="entry name" value="HAMP"/>
    <property type="match status" value="1"/>
</dbReference>
<dbReference type="SMART" id="SM00304">
    <property type="entry name" value="HAMP"/>
    <property type="match status" value="1"/>
</dbReference>
<feature type="domain" description="HAMP" evidence="8">
    <location>
        <begin position="207"/>
        <end position="261"/>
    </location>
</feature>
<dbReference type="Pfam" id="PF00015">
    <property type="entry name" value="MCPsignal"/>
    <property type="match status" value="1"/>
</dbReference>
<dbReference type="PANTHER" id="PTHR32089:SF112">
    <property type="entry name" value="LYSOZYME-LIKE PROTEIN-RELATED"/>
    <property type="match status" value="1"/>
</dbReference>
<evidence type="ECO:0000256" key="1">
    <source>
        <dbReference type="ARBA" id="ARBA00004370"/>
    </source>
</evidence>
<evidence type="ECO:0000313" key="9">
    <source>
        <dbReference type="EMBL" id="RMC91549.1"/>
    </source>
</evidence>
<reference evidence="9 10" key="1">
    <citation type="submission" date="2018-10" db="EMBL/GenBank/DDBJ databases">
        <title>Draft genome sequence of Aquitalea MWU14-2217 isolated from a wild cranberry bog in Provincetown, Massachusetts.</title>
        <authorList>
            <person name="Ebadzadsahrai G."/>
            <person name="Soby S."/>
        </authorList>
    </citation>
    <scope>NUCLEOTIDE SEQUENCE [LARGE SCALE GENOMIC DNA]</scope>
    <source>
        <strain evidence="9 10">MWU14-2217</strain>
    </source>
</reference>
<keyword evidence="10" id="KW-1185">Reference proteome</keyword>
<comment type="similarity">
    <text evidence="3">Belongs to the methyl-accepting chemotaxis (MCP) protein family.</text>
</comment>
<feature type="transmembrane region" description="Helical" evidence="6">
    <location>
        <begin position="7"/>
        <end position="27"/>
    </location>
</feature>
<accession>A0A454JDG1</accession>
<dbReference type="InterPro" id="IPR004089">
    <property type="entry name" value="MCPsignal_dom"/>
</dbReference>
<dbReference type="GO" id="GO:0007165">
    <property type="term" value="P:signal transduction"/>
    <property type="evidence" value="ECO:0007669"/>
    <property type="project" value="UniProtKB-KW"/>
</dbReference>
<feature type="domain" description="Methyl-accepting transducer" evidence="7">
    <location>
        <begin position="266"/>
        <end position="502"/>
    </location>
</feature>
<dbReference type="PROSITE" id="PS50111">
    <property type="entry name" value="CHEMOTAXIS_TRANSDUC_2"/>
    <property type="match status" value="1"/>
</dbReference>
<evidence type="ECO:0000256" key="6">
    <source>
        <dbReference type="SAM" id="Phobius"/>
    </source>
</evidence>
<dbReference type="OrthoDB" id="9179351at2"/>
<dbReference type="InterPro" id="IPR024478">
    <property type="entry name" value="HlyB_4HB_MCP"/>
</dbReference>
<dbReference type="PANTHER" id="PTHR32089">
    <property type="entry name" value="METHYL-ACCEPTING CHEMOTAXIS PROTEIN MCPB"/>
    <property type="match status" value="1"/>
</dbReference>
<dbReference type="Proteomes" id="UP000274139">
    <property type="component" value="Unassembled WGS sequence"/>
</dbReference>
<dbReference type="FunFam" id="1.10.287.950:FF:000001">
    <property type="entry name" value="Methyl-accepting chemotaxis sensory transducer"/>
    <property type="match status" value="1"/>
</dbReference>
<evidence type="ECO:0000259" key="8">
    <source>
        <dbReference type="PROSITE" id="PS50885"/>
    </source>
</evidence>
<dbReference type="Pfam" id="PF12729">
    <property type="entry name" value="4HB_MCP_1"/>
    <property type="match status" value="1"/>
</dbReference>
<evidence type="ECO:0000256" key="3">
    <source>
        <dbReference type="ARBA" id="ARBA00029447"/>
    </source>
</evidence>
<evidence type="ECO:0000256" key="5">
    <source>
        <dbReference type="SAM" id="Coils"/>
    </source>
</evidence>
<dbReference type="AlphaFoldDB" id="A0A454JDG1"/>
<evidence type="ECO:0000313" key="10">
    <source>
        <dbReference type="Proteomes" id="UP000274139"/>
    </source>
</evidence>
<dbReference type="SMART" id="SM00283">
    <property type="entry name" value="MA"/>
    <property type="match status" value="1"/>
</dbReference>
<keyword evidence="2 4" id="KW-0807">Transducer</keyword>
<organism evidence="9 10">
    <name type="scientific">Aquitalea palustris</name>
    <dbReference type="NCBI Taxonomy" id="2480983"/>
    <lineage>
        <taxon>Bacteria</taxon>
        <taxon>Pseudomonadati</taxon>
        <taxon>Pseudomonadota</taxon>
        <taxon>Betaproteobacteria</taxon>
        <taxon>Neisseriales</taxon>
        <taxon>Chromobacteriaceae</taxon>
        <taxon>Aquitalea</taxon>
    </lineage>
</organism>
<dbReference type="GO" id="GO:0006935">
    <property type="term" value="P:chemotaxis"/>
    <property type="evidence" value="ECO:0007669"/>
    <property type="project" value="UniProtKB-ARBA"/>
</dbReference>
<name>A0A454JDG1_9NEIS</name>
<protein>
    <submittedName>
        <fullName evidence="9">Methyl-accepting chemotaxis protein</fullName>
    </submittedName>
</protein>
<proteinExistence type="inferred from homology"/>
<evidence type="ECO:0000259" key="7">
    <source>
        <dbReference type="PROSITE" id="PS50111"/>
    </source>
</evidence>
<dbReference type="GO" id="GO:0016020">
    <property type="term" value="C:membrane"/>
    <property type="evidence" value="ECO:0007669"/>
    <property type="project" value="UniProtKB-SubCell"/>
</dbReference>
<comment type="subcellular location">
    <subcellularLocation>
        <location evidence="1">Membrane</location>
    </subcellularLocation>
</comment>
<comment type="caution">
    <text evidence="9">The sequence shown here is derived from an EMBL/GenBank/DDBJ whole genome shotgun (WGS) entry which is preliminary data.</text>
</comment>
<keyword evidence="6" id="KW-0472">Membrane</keyword>
<dbReference type="SUPFAM" id="SSF58104">
    <property type="entry name" value="Methyl-accepting chemotaxis protein (MCP) signaling domain"/>
    <property type="match status" value="1"/>
</dbReference>
<dbReference type="Pfam" id="PF00672">
    <property type="entry name" value="HAMP"/>
    <property type="match status" value="1"/>
</dbReference>
<keyword evidence="6" id="KW-0812">Transmembrane</keyword>
<dbReference type="EMBL" id="RFAR01000111">
    <property type="protein sequence ID" value="RMC91549.1"/>
    <property type="molecule type" value="Genomic_DNA"/>
</dbReference>
<sequence>MTVAQRILLQISLALVAILVISGFSIYTQSTLADTARNFSDSDYPSIITLAKFQKSALSLRLSVTQYLISENQNEKDATRALMEKRYKIAQESIASYEKLINDNEDRSDFNEDKAKLSSYYESAKPLFAAFDQGNLALAKKIRVEQVIPKADDLLASIEKHIEYNKKYVEQEVIKSDEQAATAKTVTITILVLTAAILLLSGYRTFNSVTKPLNELKNAMSEIQANLDFTKQVTVHHAHDEVGTTATAFNKLIEGINSSLRHIATTCKEVTDYTSKLTLAANHVSQAASHQNEASASIAATMEELTVSINHVGTRAGTTSEKTIEANALAGSGKVVIDKTVQDIRSIHTTVNQATQRINQLEQENGKVAAAVGSIKDIAEQTNLLALNAAIEAARAGEQGRGFAVVADEVRKLAERTTTLTSEIDTIIRSITESSRHSAVAMADTQKLVDAGVHGADDALQSIEQIGHASSNAKELVTEITEAIREQATASTTIAVQVEQIAQMAEQSSDAAKETASTAEKLDQAVASMTQAVQRYRL</sequence>
<evidence type="ECO:0000256" key="4">
    <source>
        <dbReference type="PROSITE-ProRule" id="PRU00284"/>
    </source>
</evidence>
<dbReference type="CDD" id="cd06225">
    <property type="entry name" value="HAMP"/>
    <property type="match status" value="1"/>
</dbReference>
<keyword evidence="5" id="KW-0175">Coiled coil</keyword>
<keyword evidence="6" id="KW-1133">Transmembrane helix</keyword>
<dbReference type="RefSeq" id="WP_103526288.1">
    <property type="nucleotide sequence ID" value="NZ_JAIZDC010000004.1"/>
</dbReference>
<evidence type="ECO:0000256" key="2">
    <source>
        <dbReference type="ARBA" id="ARBA00023224"/>
    </source>
</evidence>
<dbReference type="Gene3D" id="1.10.287.950">
    <property type="entry name" value="Methyl-accepting chemotaxis protein"/>
    <property type="match status" value="1"/>
</dbReference>
<gene>
    <name evidence="9" type="ORF">EAY64_19035</name>
</gene>
<feature type="coiled-coil region" evidence="5">
    <location>
        <begin position="344"/>
        <end position="371"/>
    </location>
</feature>